<dbReference type="Proteomes" id="UP000436822">
    <property type="component" value="Unassembled WGS sequence"/>
</dbReference>
<dbReference type="InterPro" id="IPR018062">
    <property type="entry name" value="HTH_AraC-typ_CS"/>
</dbReference>
<protein>
    <recommendedName>
        <fullName evidence="4">HTH araC/xylS-type domain-containing protein</fullName>
    </recommendedName>
</protein>
<organism evidence="5 6">
    <name type="scientific">Litoreibacter roseus</name>
    <dbReference type="NCBI Taxonomy" id="2601869"/>
    <lineage>
        <taxon>Bacteria</taxon>
        <taxon>Pseudomonadati</taxon>
        <taxon>Pseudomonadota</taxon>
        <taxon>Alphaproteobacteria</taxon>
        <taxon>Rhodobacterales</taxon>
        <taxon>Roseobacteraceae</taxon>
        <taxon>Litoreibacter</taxon>
    </lineage>
</organism>
<dbReference type="GO" id="GO:0043565">
    <property type="term" value="F:sequence-specific DNA binding"/>
    <property type="evidence" value="ECO:0007669"/>
    <property type="project" value="InterPro"/>
</dbReference>
<dbReference type="GO" id="GO:0003700">
    <property type="term" value="F:DNA-binding transcription factor activity"/>
    <property type="evidence" value="ECO:0007669"/>
    <property type="project" value="InterPro"/>
</dbReference>
<keyword evidence="6" id="KW-1185">Reference proteome</keyword>
<dbReference type="OrthoDB" id="9814125at2"/>
<accession>A0A6N6JMT2</accession>
<dbReference type="SMART" id="SM00342">
    <property type="entry name" value="HTH_ARAC"/>
    <property type="match status" value="1"/>
</dbReference>
<comment type="caution">
    <text evidence="5">The sequence shown here is derived from an EMBL/GenBank/DDBJ whole genome shotgun (WGS) entry which is preliminary data.</text>
</comment>
<evidence type="ECO:0000259" key="4">
    <source>
        <dbReference type="PROSITE" id="PS01124"/>
    </source>
</evidence>
<dbReference type="InterPro" id="IPR050204">
    <property type="entry name" value="AraC_XylS_family_regulators"/>
</dbReference>
<dbReference type="PROSITE" id="PS01124">
    <property type="entry name" value="HTH_ARAC_FAMILY_2"/>
    <property type="match status" value="1"/>
</dbReference>
<dbReference type="AlphaFoldDB" id="A0A6N6JMT2"/>
<dbReference type="PANTHER" id="PTHR46796">
    <property type="entry name" value="HTH-TYPE TRANSCRIPTIONAL ACTIVATOR RHAS-RELATED"/>
    <property type="match status" value="1"/>
</dbReference>
<dbReference type="PRINTS" id="PR00032">
    <property type="entry name" value="HTHARAC"/>
</dbReference>
<evidence type="ECO:0000256" key="1">
    <source>
        <dbReference type="ARBA" id="ARBA00023015"/>
    </source>
</evidence>
<gene>
    <name evidence="5" type="ORF">KIN_38430</name>
</gene>
<sequence length="297" mass="33783">MPQRYRDIYPSLPLIDSEGIEHVSAARLMSVQYFQAPPDSMPEDVFAEHHLLLNLKEDPHRVQNRRNGELRDFEFRKNDIIFTPAGVRSGWRWFAQSDVIVVTLEPAEVQRFAERELGMLLSDKQFEDLPQFSDADLCAAGVMLRDSIAAGDMSSAVMFEAMARVFLVKLLQKYGQRRPEEIALSARFTSVHYQKVLGFVRANIDRTIVLDDLAAEVGMSSSHFSRVFKEVMGKSPMQFVLSYRVEQAMRRMEDQSLSLGEIALDCGFADQAHFTRTFKQLTGTTPSAHRSNLQPTT</sequence>
<dbReference type="InterPro" id="IPR018060">
    <property type="entry name" value="HTH_AraC"/>
</dbReference>
<evidence type="ECO:0000256" key="3">
    <source>
        <dbReference type="ARBA" id="ARBA00023163"/>
    </source>
</evidence>
<keyword evidence="3" id="KW-0804">Transcription</keyword>
<reference evidence="5 6" key="1">
    <citation type="submission" date="2019-12" db="EMBL/GenBank/DDBJ databases">
        <title>Litoreibacter badius sp. nov., a novel bacteriochlorophyll a-containing bacterium in the genus Litoreibacter.</title>
        <authorList>
            <person name="Kanamuro M."/>
            <person name="Takabe Y."/>
            <person name="Mori K."/>
            <person name="Takaichi S."/>
            <person name="Hanada S."/>
        </authorList>
    </citation>
    <scope>NUCLEOTIDE SEQUENCE [LARGE SCALE GENOMIC DNA]</scope>
    <source>
        <strain evidence="5 6">K6</strain>
    </source>
</reference>
<evidence type="ECO:0000256" key="2">
    <source>
        <dbReference type="ARBA" id="ARBA00023125"/>
    </source>
</evidence>
<dbReference type="InterPro" id="IPR009057">
    <property type="entry name" value="Homeodomain-like_sf"/>
</dbReference>
<evidence type="ECO:0000313" key="5">
    <source>
        <dbReference type="EMBL" id="GFE66769.1"/>
    </source>
</evidence>
<dbReference type="SUPFAM" id="SSF46689">
    <property type="entry name" value="Homeodomain-like"/>
    <property type="match status" value="2"/>
</dbReference>
<keyword evidence="1" id="KW-0805">Transcription regulation</keyword>
<evidence type="ECO:0000313" key="6">
    <source>
        <dbReference type="Proteomes" id="UP000436822"/>
    </source>
</evidence>
<dbReference type="PROSITE" id="PS00041">
    <property type="entry name" value="HTH_ARAC_FAMILY_1"/>
    <property type="match status" value="1"/>
</dbReference>
<dbReference type="RefSeq" id="WP_159810118.1">
    <property type="nucleotide sequence ID" value="NZ_BLJE01000006.1"/>
</dbReference>
<dbReference type="EMBL" id="BLJE01000006">
    <property type="protein sequence ID" value="GFE66769.1"/>
    <property type="molecule type" value="Genomic_DNA"/>
</dbReference>
<name>A0A6N6JMT2_9RHOB</name>
<feature type="domain" description="HTH araC/xylS-type" evidence="4">
    <location>
        <begin position="194"/>
        <end position="292"/>
    </location>
</feature>
<proteinExistence type="predicted"/>
<dbReference type="Gene3D" id="1.10.10.60">
    <property type="entry name" value="Homeodomain-like"/>
    <property type="match status" value="2"/>
</dbReference>
<keyword evidence="2" id="KW-0238">DNA-binding</keyword>
<dbReference type="PANTHER" id="PTHR46796:SF6">
    <property type="entry name" value="ARAC SUBFAMILY"/>
    <property type="match status" value="1"/>
</dbReference>
<dbReference type="InterPro" id="IPR020449">
    <property type="entry name" value="Tscrpt_reg_AraC-type_HTH"/>
</dbReference>
<dbReference type="Pfam" id="PF12833">
    <property type="entry name" value="HTH_18"/>
    <property type="match status" value="1"/>
</dbReference>